<dbReference type="PANTHER" id="PTHR28288">
    <property type="entry name" value="PROTEASE B INHIBITOR 2"/>
    <property type="match status" value="1"/>
</dbReference>
<dbReference type="GO" id="GO:0042144">
    <property type="term" value="P:vacuole fusion, non-autophagic"/>
    <property type="evidence" value="ECO:0007669"/>
    <property type="project" value="TreeGrafter"/>
</dbReference>
<evidence type="ECO:0000256" key="1">
    <source>
        <dbReference type="ARBA" id="ARBA00038069"/>
    </source>
</evidence>
<dbReference type="Proteomes" id="UP000274922">
    <property type="component" value="Unassembled WGS sequence"/>
</dbReference>
<dbReference type="AlphaFoldDB" id="A0A4P9X5H6"/>
<dbReference type="Gene3D" id="3.30.70.80">
    <property type="entry name" value="Peptidase S8 propeptide/proteinase inhibitor I9"/>
    <property type="match status" value="1"/>
</dbReference>
<comment type="similarity">
    <text evidence="1">Belongs to the protease inhibitor I9 family.</text>
</comment>
<protein>
    <recommendedName>
        <fullName evidence="2">Inhibitor I9 domain-containing protein</fullName>
    </recommendedName>
</protein>
<feature type="domain" description="Inhibitor I9" evidence="2">
    <location>
        <begin position="4"/>
        <end position="71"/>
    </location>
</feature>
<sequence length="80" mass="8619">MSGKYIITLKDSVTDAQIEAAAKQITEQGGTITERYTSALKGFAVEMPDNGLHSLQAHEHVEDIEPEGEVSAFAKSALNK</sequence>
<dbReference type="InterPro" id="IPR052471">
    <property type="entry name" value="PBI_I9"/>
</dbReference>
<accession>A0A4P9X5H6</accession>
<keyword evidence="4" id="KW-1185">Reference proteome</keyword>
<evidence type="ECO:0000259" key="2">
    <source>
        <dbReference type="Pfam" id="PF05922"/>
    </source>
</evidence>
<dbReference type="EMBL" id="ML014220">
    <property type="protein sequence ID" value="RKP00365.1"/>
    <property type="molecule type" value="Genomic_DNA"/>
</dbReference>
<dbReference type="OrthoDB" id="5518345at2759"/>
<dbReference type="FunFam" id="3.30.70.80:FF:000005">
    <property type="entry name" value="Proteinase inhibitor I2B"/>
    <property type="match status" value="1"/>
</dbReference>
<dbReference type="InterPro" id="IPR037045">
    <property type="entry name" value="S8pro/Inhibitor_I9_sf"/>
</dbReference>
<dbReference type="GO" id="GO:0004866">
    <property type="term" value="F:endopeptidase inhibitor activity"/>
    <property type="evidence" value="ECO:0007669"/>
    <property type="project" value="UniProtKB-ARBA"/>
</dbReference>
<dbReference type="Pfam" id="PF05922">
    <property type="entry name" value="Inhibitor_I9"/>
    <property type="match status" value="1"/>
</dbReference>
<dbReference type="InterPro" id="IPR010259">
    <property type="entry name" value="S8pro/Inhibitor_I9"/>
</dbReference>
<dbReference type="PANTHER" id="PTHR28288:SF2">
    <property type="entry name" value="PROTEASE B INHIBITOR 2"/>
    <property type="match status" value="1"/>
</dbReference>
<dbReference type="SUPFAM" id="SSF54897">
    <property type="entry name" value="Protease propeptides/inhibitors"/>
    <property type="match status" value="1"/>
</dbReference>
<evidence type="ECO:0000313" key="3">
    <source>
        <dbReference type="EMBL" id="RKP00365.1"/>
    </source>
</evidence>
<evidence type="ECO:0000313" key="4">
    <source>
        <dbReference type="Proteomes" id="UP000274922"/>
    </source>
</evidence>
<reference evidence="4" key="1">
    <citation type="journal article" date="2018" name="Nat. Microbiol.">
        <title>Leveraging single-cell genomics to expand the fungal tree of life.</title>
        <authorList>
            <person name="Ahrendt S.R."/>
            <person name="Quandt C.A."/>
            <person name="Ciobanu D."/>
            <person name="Clum A."/>
            <person name="Salamov A."/>
            <person name="Andreopoulos B."/>
            <person name="Cheng J.F."/>
            <person name="Woyke T."/>
            <person name="Pelin A."/>
            <person name="Henrissat B."/>
            <person name="Reynolds N.K."/>
            <person name="Benny G.L."/>
            <person name="Smith M.E."/>
            <person name="James T.Y."/>
            <person name="Grigoriev I.V."/>
        </authorList>
    </citation>
    <scope>NUCLEOTIDE SEQUENCE [LARGE SCALE GENOMIC DNA]</scope>
    <source>
        <strain evidence="4">ATCC 52028</strain>
    </source>
</reference>
<name>A0A4P9X5H6_9FUNG</name>
<gene>
    <name evidence="3" type="ORF">CXG81DRAFT_26922</name>
</gene>
<organism evidence="3 4">
    <name type="scientific">Caulochytrium protostelioides</name>
    <dbReference type="NCBI Taxonomy" id="1555241"/>
    <lineage>
        <taxon>Eukaryota</taxon>
        <taxon>Fungi</taxon>
        <taxon>Fungi incertae sedis</taxon>
        <taxon>Chytridiomycota</taxon>
        <taxon>Chytridiomycota incertae sedis</taxon>
        <taxon>Chytridiomycetes</taxon>
        <taxon>Caulochytriales</taxon>
        <taxon>Caulochytriaceae</taxon>
        <taxon>Caulochytrium</taxon>
    </lineage>
</organism>
<proteinExistence type="inferred from homology"/>